<dbReference type="InterPro" id="IPR013057">
    <property type="entry name" value="AA_transpt_TM"/>
</dbReference>
<feature type="domain" description="Amino acid transporter transmembrane" evidence="8">
    <location>
        <begin position="74"/>
        <end position="479"/>
    </location>
</feature>
<dbReference type="EMBL" id="JAYMYQ010000006">
    <property type="protein sequence ID" value="KAK7325271.1"/>
    <property type="molecule type" value="Genomic_DNA"/>
</dbReference>
<dbReference type="GO" id="GO:0015179">
    <property type="term" value="F:L-amino acid transmembrane transporter activity"/>
    <property type="evidence" value="ECO:0007669"/>
    <property type="project" value="TreeGrafter"/>
</dbReference>
<feature type="transmembrane region" description="Helical" evidence="7">
    <location>
        <begin position="200"/>
        <end position="216"/>
    </location>
</feature>
<feature type="transmembrane region" description="Helical" evidence="7">
    <location>
        <begin position="397"/>
        <end position="419"/>
    </location>
</feature>
<dbReference type="GO" id="GO:0031090">
    <property type="term" value="C:organelle membrane"/>
    <property type="evidence" value="ECO:0007669"/>
    <property type="project" value="UniProtKB-ARBA"/>
</dbReference>
<feature type="transmembrane region" description="Helical" evidence="7">
    <location>
        <begin position="104"/>
        <end position="130"/>
    </location>
</feature>
<evidence type="ECO:0000256" key="5">
    <source>
        <dbReference type="ARBA" id="ARBA00022989"/>
    </source>
</evidence>
<feature type="transmembrane region" description="Helical" evidence="7">
    <location>
        <begin position="309"/>
        <end position="329"/>
    </location>
</feature>
<keyword evidence="4" id="KW-0029">Amino-acid transport</keyword>
<dbReference type="Pfam" id="PF01490">
    <property type="entry name" value="Aa_trans"/>
    <property type="match status" value="1"/>
</dbReference>
<evidence type="ECO:0000256" key="4">
    <source>
        <dbReference type="ARBA" id="ARBA00022970"/>
    </source>
</evidence>
<keyword evidence="2" id="KW-0813">Transport</keyword>
<evidence type="ECO:0000256" key="2">
    <source>
        <dbReference type="ARBA" id="ARBA00022448"/>
    </source>
</evidence>
<feature type="transmembrane region" description="Helical" evidence="7">
    <location>
        <begin position="355"/>
        <end position="376"/>
    </location>
</feature>
<evidence type="ECO:0000313" key="10">
    <source>
        <dbReference type="Proteomes" id="UP001367508"/>
    </source>
</evidence>
<sequence length="486" mass="53062">MPHRKDTNYSSISVSTYLELQPHNDSPKSLRNPSYDEAERYLGSKIVHHGDDDDDFEIDVDNYPLVVVGPNNGSGVPGAVFNLTTTIIGAGIMALPATMKVLGIGFGIILIIVMGILSEISVELLVRFSVLCKASSYGEVVQHAMGRPARILSEICIVVNNAGVLVVYLIIMGDVMSGSVHHLGVFDQLMGNGVWDQRKLVVFVVMVVFLAPLCSLDKIDSLSLTSAASVALAIMFVVVAFTVAFIKLMEGQIDPPRMVPDLSSKTAILDLLVVIPIMTNAYVCHFNVQPIYNELEQRSPQKMNRVGRITTVLCILVYASTAVSGYLLFGNDTESDVLTNFDRDLGIRFSSALNYIVRVGYILHLILVFPVIHFSLRQTVDALVFEKLPPLAESKKRSLGLTVVLLLLIYLGSTTIPSIWTAFKFTGATTAVSLGFIFPSLVALRLSHQGVLSRGEWMLSWLMLVLAVIVSIVGVIGNIYSIRSKS</sequence>
<proteinExistence type="predicted"/>
<keyword evidence="6 7" id="KW-0472">Membrane</keyword>
<protein>
    <recommendedName>
        <fullName evidence="8">Amino acid transporter transmembrane domain-containing protein</fullName>
    </recommendedName>
</protein>
<comment type="caution">
    <text evidence="9">The sequence shown here is derived from an EMBL/GenBank/DDBJ whole genome shotgun (WGS) entry which is preliminary data.</text>
</comment>
<keyword evidence="5 7" id="KW-1133">Transmembrane helix</keyword>
<accession>A0AAN9KYA2</accession>
<evidence type="ECO:0000256" key="1">
    <source>
        <dbReference type="ARBA" id="ARBA00004141"/>
    </source>
</evidence>
<organism evidence="9 10">
    <name type="scientific">Canavalia gladiata</name>
    <name type="common">Sword bean</name>
    <name type="synonym">Dolichos gladiatus</name>
    <dbReference type="NCBI Taxonomy" id="3824"/>
    <lineage>
        <taxon>Eukaryota</taxon>
        <taxon>Viridiplantae</taxon>
        <taxon>Streptophyta</taxon>
        <taxon>Embryophyta</taxon>
        <taxon>Tracheophyta</taxon>
        <taxon>Spermatophyta</taxon>
        <taxon>Magnoliopsida</taxon>
        <taxon>eudicotyledons</taxon>
        <taxon>Gunneridae</taxon>
        <taxon>Pentapetalae</taxon>
        <taxon>rosids</taxon>
        <taxon>fabids</taxon>
        <taxon>Fabales</taxon>
        <taxon>Fabaceae</taxon>
        <taxon>Papilionoideae</taxon>
        <taxon>50 kb inversion clade</taxon>
        <taxon>NPAAA clade</taxon>
        <taxon>indigoferoid/millettioid clade</taxon>
        <taxon>Phaseoleae</taxon>
        <taxon>Canavalia</taxon>
    </lineage>
</organism>
<dbReference type="PANTHER" id="PTHR22950">
    <property type="entry name" value="AMINO ACID TRANSPORTER"/>
    <property type="match status" value="1"/>
</dbReference>
<name>A0AAN9KYA2_CANGL</name>
<dbReference type="AlphaFoldDB" id="A0AAN9KYA2"/>
<keyword evidence="3 7" id="KW-0812">Transmembrane</keyword>
<evidence type="ECO:0000256" key="3">
    <source>
        <dbReference type="ARBA" id="ARBA00022692"/>
    </source>
</evidence>
<dbReference type="PANTHER" id="PTHR22950:SF515">
    <property type="entry name" value="AMINO ACID TRANSPORTER AVT6E"/>
    <property type="match status" value="1"/>
</dbReference>
<evidence type="ECO:0000259" key="8">
    <source>
        <dbReference type="Pfam" id="PF01490"/>
    </source>
</evidence>
<feature type="transmembrane region" description="Helical" evidence="7">
    <location>
        <begin position="266"/>
        <end position="288"/>
    </location>
</feature>
<feature type="transmembrane region" description="Helical" evidence="7">
    <location>
        <begin position="458"/>
        <end position="480"/>
    </location>
</feature>
<gene>
    <name evidence="9" type="ORF">VNO77_29430</name>
</gene>
<evidence type="ECO:0000256" key="7">
    <source>
        <dbReference type="SAM" id="Phobius"/>
    </source>
</evidence>
<comment type="subcellular location">
    <subcellularLocation>
        <location evidence="1">Membrane</location>
        <topology evidence="1">Multi-pass membrane protein</topology>
    </subcellularLocation>
</comment>
<feature type="transmembrane region" description="Helical" evidence="7">
    <location>
        <begin position="425"/>
        <end position="446"/>
    </location>
</feature>
<evidence type="ECO:0000256" key="6">
    <source>
        <dbReference type="ARBA" id="ARBA00023136"/>
    </source>
</evidence>
<reference evidence="9 10" key="1">
    <citation type="submission" date="2024-01" db="EMBL/GenBank/DDBJ databases">
        <title>The genomes of 5 underutilized Papilionoideae crops provide insights into root nodulation and disease resistanc.</title>
        <authorList>
            <person name="Jiang F."/>
        </authorList>
    </citation>
    <scope>NUCLEOTIDE SEQUENCE [LARGE SCALE GENOMIC DNA]</scope>
    <source>
        <strain evidence="9">LVBAO_FW01</strain>
        <tissue evidence="9">Leaves</tissue>
    </source>
</reference>
<keyword evidence="10" id="KW-1185">Reference proteome</keyword>
<dbReference type="Proteomes" id="UP001367508">
    <property type="component" value="Unassembled WGS sequence"/>
</dbReference>
<evidence type="ECO:0000313" key="9">
    <source>
        <dbReference type="EMBL" id="KAK7325271.1"/>
    </source>
</evidence>
<feature type="transmembrane region" description="Helical" evidence="7">
    <location>
        <begin position="151"/>
        <end position="171"/>
    </location>
</feature>
<feature type="transmembrane region" description="Helical" evidence="7">
    <location>
        <begin position="228"/>
        <end position="246"/>
    </location>
</feature>
<feature type="transmembrane region" description="Helical" evidence="7">
    <location>
        <begin position="79"/>
        <end position="98"/>
    </location>
</feature>